<evidence type="ECO:0000256" key="4">
    <source>
        <dbReference type="PROSITE-ProRule" id="PRU00284"/>
    </source>
</evidence>
<keyword evidence="8" id="KW-0614">Plasmid</keyword>
<name>A0AAE7RBT5_9HYPH</name>
<evidence type="ECO:0000256" key="3">
    <source>
        <dbReference type="ARBA" id="ARBA00029447"/>
    </source>
</evidence>
<evidence type="ECO:0000313" key="8">
    <source>
        <dbReference type="EMBL" id="QTG03497.1"/>
    </source>
</evidence>
<dbReference type="Proteomes" id="UP000822331">
    <property type="component" value="Unassembled WGS sequence"/>
</dbReference>
<feature type="domain" description="HAMP" evidence="6">
    <location>
        <begin position="177"/>
        <end position="230"/>
    </location>
</feature>
<dbReference type="AlphaFoldDB" id="A0AAE7RBT5"/>
<dbReference type="SMART" id="SM00283">
    <property type="entry name" value="MA"/>
    <property type="match status" value="1"/>
</dbReference>
<evidence type="ECO:0000313" key="10">
    <source>
        <dbReference type="Proteomes" id="UP000822331"/>
    </source>
</evidence>
<evidence type="ECO:0000256" key="1">
    <source>
        <dbReference type="ARBA" id="ARBA00004370"/>
    </source>
</evidence>
<dbReference type="PRINTS" id="PR00260">
    <property type="entry name" value="CHEMTRNSDUCR"/>
</dbReference>
<dbReference type="KEGG" id="arui:G6M88_23695"/>
<dbReference type="InterPro" id="IPR004090">
    <property type="entry name" value="Chemotax_Me-accpt_rcpt"/>
</dbReference>
<dbReference type="InterPro" id="IPR051310">
    <property type="entry name" value="MCP_chemotaxis"/>
</dbReference>
<gene>
    <name evidence="7" type="ORF">G6L72_26655</name>
    <name evidence="8" type="ORF">G6M88_23695</name>
</gene>
<comment type="subcellular location">
    <subcellularLocation>
        <location evidence="1">Membrane</location>
    </subcellularLocation>
</comment>
<keyword evidence="2" id="KW-0145">Chemotaxis</keyword>
<dbReference type="PANTHER" id="PTHR43531">
    <property type="entry name" value="PROTEIN ICFG"/>
    <property type="match status" value="1"/>
</dbReference>
<dbReference type="InterPro" id="IPR003660">
    <property type="entry name" value="HAMP_dom"/>
</dbReference>
<dbReference type="PROSITE" id="PS50885">
    <property type="entry name" value="HAMP"/>
    <property type="match status" value="2"/>
</dbReference>
<protein>
    <submittedName>
        <fullName evidence="8">HAMP domain-containing protein</fullName>
    </submittedName>
</protein>
<keyword evidence="4" id="KW-0807">Transducer</keyword>
<dbReference type="EMBL" id="JAAMCP010000023">
    <property type="protein sequence ID" value="NTF40252.1"/>
    <property type="molecule type" value="Genomic_DNA"/>
</dbReference>
<dbReference type="FunFam" id="1.10.287.950:FF:000001">
    <property type="entry name" value="Methyl-accepting chemotaxis sensory transducer"/>
    <property type="match status" value="1"/>
</dbReference>
<geneLocation type="plasmid" evidence="8 9">
    <name>pW2_73_1</name>
</geneLocation>
<dbReference type="SUPFAM" id="SSF158472">
    <property type="entry name" value="HAMP domain-like"/>
    <property type="match status" value="1"/>
</dbReference>
<dbReference type="Proteomes" id="UP000663912">
    <property type="component" value="Plasmid pW2_73_1"/>
</dbReference>
<dbReference type="Gene3D" id="1.10.8.500">
    <property type="entry name" value="HAMP domain in histidine kinase"/>
    <property type="match status" value="1"/>
</dbReference>
<organism evidence="8 9">
    <name type="scientific">Agrobacterium rubi</name>
    <dbReference type="NCBI Taxonomy" id="28099"/>
    <lineage>
        <taxon>Bacteria</taxon>
        <taxon>Pseudomonadati</taxon>
        <taxon>Pseudomonadota</taxon>
        <taxon>Alphaproteobacteria</taxon>
        <taxon>Hyphomicrobiales</taxon>
        <taxon>Rhizobiaceae</taxon>
        <taxon>Rhizobium/Agrobacterium group</taxon>
        <taxon>Agrobacterium</taxon>
    </lineage>
</organism>
<evidence type="ECO:0000313" key="7">
    <source>
        <dbReference type="EMBL" id="NTF40252.1"/>
    </source>
</evidence>
<dbReference type="PANTHER" id="PTHR43531:SF11">
    <property type="entry name" value="METHYL-ACCEPTING CHEMOTAXIS PROTEIN 3"/>
    <property type="match status" value="1"/>
</dbReference>
<evidence type="ECO:0000259" key="6">
    <source>
        <dbReference type="PROSITE" id="PS50885"/>
    </source>
</evidence>
<dbReference type="Gene3D" id="1.10.287.950">
    <property type="entry name" value="Methyl-accepting chemotaxis protein"/>
    <property type="match status" value="1"/>
</dbReference>
<reference evidence="8" key="2">
    <citation type="submission" date="2020-02" db="EMBL/GenBank/DDBJ databases">
        <title>Unexpected conservation and global transmission of agrobacterial virulence plasmids.</title>
        <authorList>
            <person name="Weisberg A.J."/>
            <person name="Davis E.W. II"/>
            <person name="Tabima J.R."/>
            <person name="Belcher M.S."/>
            <person name="Miller M."/>
            <person name="Kuo C.-H."/>
            <person name="Loper J.E."/>
            <person name="Grunwald N.J."/>
            <person name="Putnam M.L."/>
            <person name="Chang J.H."/>
        </authorList>
    </citation>
    <scope>NUCLEOTIDE SEQUENCE</scope>
    <source>
        <strain evidence="8">W2/73</strain>
        <plasmid evidence="8">pW2_73_1</plasmid>
    </source>
</reference>
<keyword evidence="10" id="KW-1185">Reference proteome</keyword>
<accession>A0AAE7RBT5</accession>
<dbReference type="GO" id="GO:0004888">
    <property type="term" value="F:transmembrane signaling receptor activity"/>
    <property type="evidence" value="ECO:0007669"/>
    <property type="project" value="InterPro"/>
</dbReference>
<dbReference type="InterPro" id="IPR004089">
    <property type="entry name" value="MCPsignal_dom"/>
</dbReference>
<dbReference type="Pfam" id="PF00015">
    <property type="entry name" value="MCPsignal"/>
    <property type="match status" value="1"/>
</dbReference>
<dbReference type="CDD" id="cd11386">
    <property type="entry name" value="MCP_signal"/>
    <property type="match status" value="1"/>
</dbReference>
<feature type="domain" description="Methyl-accepting transducer" evidence="5">
    <location>
        <begin position="315"/>
        <end position="544"/>
    </location>
</feature>
<evidence type="ECO:0000256" key="2">
    <source>
        <dbReference type="ARBA" id="ARBA00022500"/>
    </source>
</evidence>
<sequence length="587" mass="63298">MTVGEAYSTFISKDARAEINVAIASQHLLALSNDTYKIFLQRAGSPELERASVEYTASRQRLFELLQGAIEANPDQAKAITYFVNRSTAIAKITDQGVAAGRIDNDDDAKFALLQADELTARLLPKMRDYINAESASIDEKSALLEKNLMEAVEYSILGLLSLSGLGIAFSLFVGNREISRPLLHLEQRMLALAAGDTVAPVEGLTRKDEVGRMACSVEVFRGNAIDRLRLENESDDIRNAAELERALREEQRSRETNDIRVAVEALAAGLQTLAEGNLAYRIEEPFVSELDAVRVNFNVSVETLEKTLHEVGGNARAIDAGASEMRVAADDLSRRTEQQAASVEETAAALEQVTTTVRDTTKRAEEAGILVAQACDAADRSGEVVKKAVYAMEAIKQSASEITNIIGVIDEIAFQTNLLALNAGVEAARAGDAGKGFAVVAHEVRELAQRSAKAAKEIKQLINLSGSHVSSGASLVAQTGDALRMIVSEVKDIDRHVGAIVQAAREQSAGLQEINTAVNRMDQSNQQNAAMVEQSTAASHSLAGEAAKLTTLLNRFRIDPTSLDDTGIYSETRLDKFNHFGARSAA</sequence>
<evidence type="ECO:0000259" key="5">
    <source>
        <dbReference type="PROSITE" id="PS50111"/>
    </source>
</evidence>
<dbReference type="GO" id="GO:0016020">
    <property type="term" value="C:membrane"/>
    <property type="evidence" value="ECO:0007669"/>
    <property type="project" value="UniProtKB-SubCell"/>
</dbReference>
<feature type="domain" description="HAMP" evidence="6">
    <location>
        <begin position="258"/>
        <end position="310"/>
    </location>
</feature>
<dbReference type="Pfam" id="PF00672">
    <property type="entry name" value="HAMP"/>
    <property type="match status" value="2"/>
</dbReference>
<dbReference type="SUPFAM" id="SSF58104">
    <property type="entry name" value="Methyl-accepting chemotaxis protein (MCP) signaling domain"/>
    <property type="match status" value="1"/>
</dbReference>
<dbReference type="PROSITE" id="PS50111">
    <property type="entry name" value="CHEMOTAXIS_TRANSDUC_2"/>
    <property type="match status" value="1"/>
</dbReference>
<dbReference type="GO" id="GO:0006935">
    <property type="term" value="P:chemotaxis"/>
    <property type="evidence" value="ECO:0007669"/>
    <property type="project" value="UniProtKB-KW"/>
</dbReference>
<reference evidence="7 10" key="1">
    <citation type="journal article" date="2020" name="Science">
        <title>Unexpected conservation and global transmission of agrobacterial virulence plasmids.</title>
        <authorList>
            <person name="Weisberg A.J."/>
            <person name="Davis E.W. 2nd"/>
            <person name="Tabima J."/>
            <person name="Belcher M.S."/>
            <person name="Miller M."/>
            <person name="Kuo C.H."/>
            <person name="Loper J.E."/>
            <person name="Grunwald N.J."/>
            <person name="Putnam M.L."/>
            <person name="Chang J.H."/>
        </authorList>
    </citation>
    <scope>NUCLEOTIDE SEQUENCE [LARGE SCALE GENOMIC DNA]</scope>
    <source>
        <strain evidence="7 10">A19/93</strain>
    </source>
</reference>
<evidence type="ECO:0000313" key="9">
    <source>
        <dbReference type="Proteomes" id="UP000663912"/>
    </source>
</evidence>
<dbReference type="SMART" id="SM00304">
    <property type="entry name" value="HAMP"/>
    <property type="match status" value="2"/>
</dbReference>
<comment type="similarity">
    <text evidence="3">Belongs to the methyl-accepting chemotaxis (MCP) protein family.</text>
</comment>
<dbReference type="EMBL" id="CP049208">
    <property type="protein sequence ID" value="QTG03497.1"/>
    <property type="molecule type" value="Genomic_DNA"/>
</dbReference>
<proteinExistence type="inferred from homology"/>
<dbReference type="GO" id="GO:0007165">
    <property type="term" value="P:signal transduction"/>
    <property type="evidence" value="ECO:0007669"/>
    <property type="project" value="UniProtKB-KW"/>
</dbReference>